<comment type="caution">
    <text evidence="8">The sequence shown here is derived from an EMBL/GenBank/DDBJ whole genome shotgun (WGS) entry which is preliminary data.</text>
</comment>
<dbReference type="Gene3D" id="1.10.3260.10">
    <property type="entry name" value="DNA ligase, ATP-dependent, N-terminal domain"/>
    <property type="match status" value="1"/>
</dbReference>
<dbReference type="Proteomes" id="UP001050691">
    <property type="component" value="Unassembled WGS sequence"/>
</dbReference>
<keyword evidence="9" id="KW-1185">Reference proteome</keyword>
<dbReference type="InterPro" id="IPR012308">
    <property type="entry name" value="DNA_ligase_ATP-dep_N"/>
</dbReference>
<evidence type="ECO:0000256" key="1">
    <source>
        <dbReference type="ARBA" id="ARBA00007572"/>
    </source>
</evidence>
<evidence type="ECO:0000259" key="6">
    <source>
        <dbReference type="Pfam" id="PF01068"/>
    </source>
</evidence>
<dbReference type="InterPro" id="IPR029710">
    <property type="entry name" value="LIG4"/>
</dbReference>
<keyword evidence="5" id="KW-0539">Nucleus</keyword>
<name>A0AAV5AEJ9_9AGAM</name>
<evidence type="ECO:0000256" key="4">
    <source>
        <dbReference type="ARBA" id="ARBA00022840"/>
    </source>
</evidence>
<dbReference type="PANTHER" id="PTHR45997:SF1">
    <property type="entry name" value="DNA LIGASE 4"/>
    <property type="match status" value="1"/>
</dbReference>
<dbReference type="GO" id="GO:0006303">
    <property type="term" value="P:double-strand break repair via nonhomologous end joining"/>
    <property type="evidence" value="ECO:0007669"/>
    <property type="project" value="TreeGrafter"/>
</dbReference>
<dbReference type="Gene3D" id="3.30.470.30">
    <property type="entry name" value="DNA ligase/mRNA capping enzyme"/>
    <property type="match status" value="1"/>
</dbReference>
<evidence type="ECO:0000256" key="5">
    <source>
        <dbReference type="ARBA" id="ARBA00023242"/>
    </source>
</evidence>
<gene>
    <name evidence="8" type="ORF">Clacol_005644</name>
</gene>
<evidence type="ECO:0000256" key="3">
    <source>
        <dbReference type="ARBA" id="ARBA00022741"/>
    </source>
</evidence>
<dbReference type="GO" id="GO:0006297">
    <property type="term" value="P:nucleotide-excision repair, DNA gap filling"/>
    <property type="evidence" value="ECO:0007669"/>
    <property type="project" value="TreeGrafter"/>
</dbReference>
<reference evidence="8" key="1">
    <citation type="submission" date="2021-10" db="EMBL/GenBank/DDBJ databases">
        <title>De novo Genome Assembly of Clathrus columnatus (Basidiomycota, Fungi) Using Illumina and Nanopore Sequence Data.</title>
        <authorList>
            <person name="Ogiso-Tanaka E."/>
            <person name="Itagaki H."/>
            <person name="Hosoya T."/>
            <person name="Hosaka K."/>
        </authorList>
    </citation>
    <scope>NUCLEOTIDE SEQUENCE</scope>
    <source>
        <strain evidence="8">MO-923</strain>
    </source>
</reference>
<dbReference type="GO" id="GO:0005524">
    <property type="term" value="F:ATP binding"/>
    <property type="evidence" value="ECO:0007669"/>
    <property type="project" value="UniProtKB-KW"/>
</dbReference>
<keyword evidence="3" id="KW-0547">Nucleotide-binding</keyword>
<keyword evidence="2" id="KW-0436">Ligase</keyword>
<dbReference type="PANTHER" id="PTHR45997">
    <property type="entry name" value="DNA LIGASE 4"/>
    <property type="match status" value="1"/>
</dbReference>
<feature type="domain" description="DNA ligase ATP-dependent N-terminal" evidence="7">
    <location>
        <begin position="55"/>
        <end position="245"/>
    </location>
</feature>
<protein>
    <submittedName>
        <fullName evidence="8">Uncharacterized protein</fullName>
    </submittedName>
</protein>
<feature type="domain" description="ATP-dependent DNA ligase family profile" evidence="6">
    <location>
        <begin position="328"/>
        <end position="562"/>
    </location>
</feature>
<dbReference type="InterPro" id="IPR012340">
    <property type="entry name" value="NA-bd_OB-fold"/>
</dbReference>
<evidence type="ECO:0000259" key="7">
    <source>
        <dbReference type="Pfam" id="PF04675"/>
    </source>
</evidence>
<comment type="similarity">
    <text evidence="1">Belongs to the ATP-dependent DNA ligase family.</text>
</comment>
<dbReference type="GO" id="GO:0006310">
    <property type="term" value="P:DNA recombination"/>
    <property type="evidence" value="ECO:0007669"/>
    <property type="project" value="InterPro"/>
</dbReference>
<evidence type="ECO:0000256" key="2">
    <source>
        <dbReference type="ARBA" id="ARBA00022598"/>
    </source>
</evidence>
<proteinExistence type="inferred from homology"/>
<dbReference type="GO" id="GO:0003677">
    <property type="term" value="F:DNA binding"/>
    <property type="evidence" value="ECO:0007669"/>
    <property type="project" value="InterPro"/>
</dbReference>
<evidence type="ECO:0000313" key="8">
    <source>
        <dbReference type="EMBL" id="GJJ11411.1"/>
    </source>
</evidence>
<accession>A0AAV5AEJ9</accession>
<dbReference type="Pfam" id="PF04675">
    <property type="entry name" value="DNA_ligase_A_N"/>
    <property type="match status" value="1"/>
</dbReference>
<dbReference type="AlphaFoldDB" id="A0AAV5AEJ9"/>
<organism evidence="8 9">
    <name type="scientific">Clathrus columnatus</name>
    <dbReference type="NCBI Taxonomy" id="1419009"/>
    <lineage>
        <taxon>Eukaryota</taxon>
        <taxon>Fungi</taxon>
        <taxon>Dikarya</taxon>
        <taxon>Basidiomycota</taxon>
        <taxon>Agaricomycotina</taxon>
        <taxon>Agaricomycetes</taxon>
        <taxon>Phallomycetidae</taxon>
        <taxon>Phallales</taxon>
        <taxon>Clathraceae</taxon>
        <taxon>Clathrus</taxon>
    </lineage>
</organism>
<dbReference type="GO" id="GO:0003910">
    <property type="term" value="F:DNA ligase (ATP) activity"/>
    <property type="evidence" value="ECO:0007669"/>
    <property type="project" value="InterPro"/>
</dbReference>
<dbReference type="InterPro" id="IPR036599">
    <property type="entry name" value="DNA_ligase_N_sf"/>
</dbReference>
<keyword evidence="4" id="KW-0067">ATP-binding</keyword>
<dbReference type="EMBL" id="BPWL01000006">
    <property type="protein sequence ID" value="GJJ11411.1"/>
    <property type="molecule type" value="Genomic_DNA"/>
</dbReference>
<dbReference type="GO" id="GO:0032807">
    <property type="term" value="C:DNA ligase IV complex"/>
    <property type="evidence" value="ECO:0007669"/>
    <property type="project" value="TreeGrafter"/>
</dbReference>
<dbReference type="Pfam" id="PF01068">
    <property type="entry name" value="DNA_ligase_A_M"/>
    <property type="match status" value="1"/>
</dbReference>
<dbReference type="SUPFAM" id="SSF56091">
    <property type="entry name" value="DNA ligase/mRNA capping enzyme, catalytic domain"/>
    <property type="match status" value="1"/>
</dbReference>
<dbReference type="InterPro" id="IPR012310">
    <property type="entry name" value="DNA_ligase_ATP-dep_cent"/>
</dbReference>
<evidence type="ECO:0000313" key="9">
    <source>
        <dbReference type="Proteomes" id="UP001050691"/>
    </source>
</evidence>
<sequence>MLLVLLGTGSQESAIVTPRDKSRHVLNLGRVYVTLNVQTVGITPFMSYKDDSVLYKDFVKLLNSISHVKQDTHGSSPFAPSLDLVKRWLHILRQYYSPIPAGTCKIFFRLLFPEEDLRRRYNIKETVLAKALAQIYSLSVEEGGGGKRFIEWSDVNSRTSFGCLGLEVEKALLLRVSETHSTLTFQQIDLLLDELASLSGYSHSNIRKKRNNARSRMAVLKELFLDMNPCEAKFMVQIILKDLRPVLHPIREINTTKALLDHKSNEIHTLTKWEVMHAWYPSMPKIYRLCATLDAVSDTLEDSELALNTHSPVLGIPVEIPKSQKGRSVSHALRFFEQESDIWAETKYDGESKSKRDSTLDRMGTHPYVANKLYAQLTIIRAALGLPVQDSQYPQLLSRVESHLPRFKTSVILDAEMVAFSERDSCIDEFWRIRSLVDSTAVGIRGVKYHADKKEVVFASQSTQANDTSNDNVESVENSLASNASDCSTRHLKLVFFDVIFVDGEILLNRSYKDRRAELERLISPILGFVSLSQRERVDLKHNAVQSLARIFSEHIANYQEGYGDAVDLVLLGATWNKSRARELRVAPQTFTTFYVGALKHDSSKSDRPEIQILFVVEYGMSREELETLNFYIKHFGFFNYSDLETEGLPYSFSLPKPLCKPAVMFIEPLLGELYGAGFTKDSGMLHYCLRFPRLTKVWRPVERHWTSEDYQRIARMAIGHETSDEWADRSVESMWGCHRLAGPRDRSIIAKRREHWYERLLKSERLHCYPATTQEKLCFVEKRRIEPMEDHPWKRMKFQDQNNSSEVYISTVEPSTLHKEIEGTSRVSSVVATMKKMIPMYSAPKRNSHNQIIVGIANMVLNDVSGLRETSSSNFTGDFAIQRESTVKLDHARLKSEQQRPAWKDASIIRFIQDAYVWIPKDQYGKRPVDRPPASHIVSRDRRVGTIYFLLIICGCHVEIDGMVYLAKPEQFQQANKCVIFVDTGEEPDSKEALQWFINSLKSWEAELNKEGRKELFVFDSRLLTFQAMSSPALQGNIETAALWRSHKL</sequence>
<dbReference type="Gene3D" id="2.40.50.140">
    <property type="entry name" value="Nucleic acid-binding proteins"/>
    <property type="match status" value="1"/>
</dbReference>